<accession>A0A8X6X658</accession>
<proteinExistence type="predicted"/>
<protein>
    <submittedName>
        <fullName evidence="2">Uncharacterized protein</fullName>
    </submittedName>
</protein>
<comment type="caution">
    <text evidence="2">The sequence shown here is derived from an EMBL/GenBank/DDBJ whole genome shotgun (WGS) entry which is preliminary data.</text>
</comment>
<dbReference type="AlphaFoldDB" id="A0A8X6X658"/>
<feature type="region of interest" description="Disordered" evidence="1">
    <location>
        <begin position="27"/>
        <end position="63"/>
    </location>
</feature>
<organism evidence="2 3">
    <name type="scientific">Trichonephila inaurata madagascariensis</name>
    <dbReference type="NCBI Taxonomy" id="2747483"/>
    <lineage>
        <taxon>Eukaryota</taxon>
        <taxon>Metazoa</taxon>
        <taxon>Ecdysozoa</taxon>
        <taxon>Arthropoda</taxon>
        <taxon>Chelicerata</taxon>
        <taxon>Arachnida</taxon>
        <taxon>Araneae</taxon>
        <taxon>Araneomorphae</taxon>
        <taxon>Entelegynae</taxon>
        <taxon>Araneoidea</taxon>
        <taxon>Nephilidae</taxon>
        <taxon>Trichonephila</taxon>
        <taxon>Trichonephila inaurata</taxon>
    </lineage>
</organism>
<reference evidence="2" key="1">
    <citation type="submission" date="2020-08" db="EMBL/GenBank/DDBJ databases">
        <title>Multicomponent nature underlies the extraordinary mechanical properties of spider dragline silk.</title>
        <authorList>
            <person name="Kono N."/>
            <person name="Nakamura H."/>
            <person name="Mori M."/>
            <person name="Yoshida Y."/>
            <person name="Ohtoshi R."/>
            <person name="Malay A.D."/>
            <person name="Moran D.A.P."/>
            <person name="Tomita M."/>
            <person name="Numata K."/>
            <person name="Arakawa K."/>
        </authorList>
    </citation>
    <scope>NUCLEOTIDE SEQUENCE</scope>
</reference>
<dbReference type="EMBL" id="BMAV01005644">
    <property type="protein sequence ID" value="GFY46881.1"/>
    <property type="molecule type" value="Genomic_DNA"/>
</dbReference>
<evidence type="ECO:0000313" key="3">
    <source>
        <dbReference type="Proteomes" id="UP000886998"/>
    </source>
</evidence>
<gene>
    <name evidence="2" type="ORF">TNIN_173061</name>
</gene>
<evidence type="ECO:0000256" key="1">
    <source>
        <dbReference type="SAM" id="MobiDB-lite"/>
    </source>
</evidence>
<sequence>MHLCTLCKIFSHGRLTLRRQLTRQRLQHHTITNLRIGPRISSRQPPSRRPSAEADPIPRPHWPIMLKCTGRQRSGRGLSIWRDDWQYALFRKSTSNDAAAERSSSHGDSL</sequence>
<keyword evidence="3" id="KW-1185">Reference proteome</keyword>
<dbReference type="Proteomes" id="UP000886998">
    <property type="component" value="Unassembled WGS sequence"/>
</dbReference>
<evidence type="ECO:0000313" key="2">
    <source>
        <dbReference type="EMBL" id="GFY46881.1"/>
    </source>
</evidence>
<name>A0A8X6X658_9ARAC</name>